<feature type="region of interest" description="Disordered" evidence="5">
    <location>
        <begin position="1"/>
        <end position="21"/>
    </location>
</feature>
<evidence type="ECO:0000259" key="6">
    <source>
        <dbReference type="PROSITE" id="PS50217"/>
    </source>
</evidence>
<feature type="domain" description="BZIP" evidence="6">
    <location>
        <begin position="110"/>
        <end position="154"/>
    </location>
</feature>
<dbReference type="CDD" id="cd14707">
    <property type="entry name" value="bZIP_plant_BZIP46"/>
    <property type="match status" value="1"/>
</dbReference>
<evidence type="ECO:0000256" key="2">
    <source>
        <dbReference type="ARBA" id="ARBA00023125"/>
    </source>
</evidence>
<dbReference type="SUPFAM" id="SSF57959">
    <property type="entry name" value="Leucine zipper domain"/>
    <property type="match status" value="1"/>
</dbReference>
<comment type="caution">
    <text evidence="7">The sequence shown here is derived from an EMBL/GenBank/DDBJ whole genome shotgun (WGS) entry which is preliminary data.</text>
</comment>
<dbReference type="GO" id="GO:0005634">
    <property type="term" value="C:nucleus"/>
    <property type="evidence" value="ECO:0007669"/>
    <property type="project" value="UniProtKB-SubCell"/>
</dbReference>
<protein>
    <recommendedName>
        <fullName evidence="6">BZIP domain-containing protein</fullName>
    </recommendedName>
</protein>
<keyword evidence="3" id="KW-0539">Nucleus</keyword>
<name>A0A6N2B5L1_SOLCI</name>
<dbReference type="InterPro" id="IPR004827">
    <property type="entry name" value="bZIP"/>
</dbReference>
<dbReference type="SMART" id="SM00338">
    <property type="entry name" value="BRLZ"/>
    <property type="match status" value="1"/>
</dbReference>
<evidence type="ECO:0000313" key="7">
    <source>
        <dbReference type="EMBL" id="TMW90137.1"/>
    </source>
</evidence>
<dbReference type="InterPro" id="IPR043452">
    <property type="entry name" value="BZIP46-like"/>
</dbReference>
<dbReference type="GO" id="GO:0003700">
    <property type="term" value="F:DNA-binding transcription factor activity"/>
    <property type="evidence" value="ECO:0007669"/>
    <property type="project" value="InterPro"/>
</dbReference>
<evidence type="ECO:0000256" key="3">
    <source>
        <dbReference type="ARBA" id="ARBA00023242"/>
    </source>
</evidence>
<dbReference type="Pfam" id="PF00170">
    <property type="entry name" value="bZIP_1"/>
    <property type="match status" value="1"/>
</dbReference>
<keyword evidence="2" id="KW-0238">DNA-binding</keyword>
<dbReference type="PANTHER" id="PTHR22952:SF446">
    <property type="entry name" value="ABSCISIC ACID-INSENSITIVE 5-LIKE PROTEIN 5-RELATED"/>
    <property type="match status" value="1"/>
</dbReference>
<evidence type="ECO:0000256" key="4">
    <source>
        <dbReference type="SAM" id="Coils"/>
    </source>
</evidence>
<dbReference type="InterPro" id="IPR046347">
    <property type="entry name" value="bZIP_sf"/>
</dbReference>
<dbReference type="PROSITE" id="PS50217">
    <property type="entry name" value="BZIP"/>
    <property type="match status" value="1"/>
</dbReference>
<gene>
    <name evidence="7" type="ORF">EJD97_016157</name>
</gene>
<dbReference type="GO" id="GO:0003677">
    <property type="term" value="F:DNA binding"/>
    <property type="evidence" value="ECO:0007669"/>
    <property type="project" value="UniProtKB-KW"/>
</dbReference>
<comment type="subcellular location">
    <subcellularLocation>
        <location evidence="1">Nucleus</location>
    </subcellularLocation>
</comment>
<evidence type="ECO:0000256" key="1">
    <source>
        <dbReference type="ARBA" id="ARBA00004123"/>
    </source>
</evidence>
<keyword evidence="4" id="KW-0175">Coiled coil</keyword>
<dbReference type="AlphaFoldDB" id="A0A6N2B5L1"/>
<dbReference type="EMBL" id="RXGB01004250">
    <property type="protein sequence ID" value="TMW90137.1"/>
    <property type="molecule type" value="Genomic_DNA"/>
</dbReference>
<dbReference type="PANTHER" id="PTHR22952">
    <property type="entry name" value="CAMP-RESPONSE ELEMENT BINDING PROTEIN-RELATED"/>
    <property type="match status" value="1"/>
</dbReference>
<dbReference type="PROSITE" id="PS00036">
    <property type="entry name" value="BZIP_BASIC"/>
    <property type="match status" value="1"/>
</dbReference>
<feature type="region of interest" description="Disordered" evidence="5">
    <location>
        <begin position="80"/>
        <end position="101"/>
    </location>
</feature>
<proteinExistence type="predicted"/>
<organism evidence="7">
    <name type="scientific">Solanum chilense</name>
    <name type="common">Tomato</name>
    <name type="synonym">Lycopersicon chilense</name>
    <dbReference type="NCBI Taxonomy" id="4083"/>
    <lineage>
        <taxon>Eukaryota</taxon>
        <taxon>Viridiplantae</taxon>
        <taxon>Streptophyta</taxon>
        <taxon>Embryophyta</taxon>
        <taxon>Tracheophyta</taxon>
        <taxon>Spermatophyta</taxon>
        <taxon>Magnoliopsida</taxon>
        <taxon>eudicotyledons</taxon>
        <taxon>Gunneridae</taxon>
        <taxon>Pentapetalae</taxon>
        <taxon>asterids</taxon>
        <taxon>lamiids</taxon>
        <taxon>Solanales</taxon>
        <taxon>Solanaceae</taxon>
        <taxon>Solanoideae</taxon>
        <taxon>Solaneae</taxon>
        <taxon>Solanum</taxon>
        <taxon>Solanum subgen. Lycopersicon</taxon>
    </lineage>
</organism>
<reference evidence="7" key="1">
    <citation type="submission" date="2019-05" db="EMBL/GenBank/DDBJ databases">
        <title>The de novo reference genome and transcriptome assemblies of the wild tomato species Solanum chilense.</title>
        <authorList>
            <person name="Stam R."/>
            <person name="Nosenko T."/>
            <person name="Hoerger A.C."/>
            <person name="Stephan W."/>
            <person name="Seidel M.A."/>
            <person name="Kuhn J.M.M."/>
            <person name="Haberer G."/>
            <person name="Tellier A."/>
        </authorList>
    </citation>
    <scope>NUCLEOTIDE SEQUENCE</scope>
    <source>
        <tissue evidence="7">Mature leaves</tissue>
    </source>
</reference>
<accession>A0A6N2B5L1</accession>
<dbReference type="GO" id="GO:0045893">
    <property type="term" value="P:positive regulation of DNA-templated transcription"/>
    <property type="evidence" value="ECO:0007669"/>
    <property type="project" value="InterPro"/>
</dbReference>
<evidence type="ECO:0000256" key="5">
    <source>
        <dbReference type="SAM" id="MobiDB-lite"/>
    </source>
</evidence>
<sequence>MDVSEEESVGCYKVPPPQVQEGFSDNLADSASLNELFRHFYQPEGNEVGSNSTHEGFGLSYDVDQIFEQAADVIAPARGNAQNLNSDGSHAAGGGNRRRRAATIEQETLMEKRQRRMIRNRASAQRSRARKQAYTAELEAQLEKVRDENERLKSIVLIDDVRFLILQSSLNSPSSPSPTPNFRKIIYKKK</sequence>
<feature type="coiled-coil region" evidence="4">
    <location>
        <begin position="124"/>
        <end position="155"/>
    </location>
</feature>
<dbReference type="Gene3D" id="1.20.5.170">
    <property type="match status" value="1"/>
</dbReference>